<organism evidence="1 2">
    <name type="scientific">Sphingobacterium thermophilum</name>
    <dbReference type="NCBI Taxonomy" id="768534"/>
    <lineage>
        <taxon>Bacteria</taxon>
        <taxon>Pseudomonadati</taxon>
        <taxon>Bacteroidota</taxon>
        <taxon>Sphingobacteriia</taxon>
        <taxon>Sphingobacteriales</taxon>
        <taxon>Sphingobacteriaceae</taxon>
        <taxon>Sphingobacterium</taxon>
    </lineage>
</organism>
<protein>
    <submittedName>
        <fullName evidence="1">Uncharacterized protein</fullName>
    </submittedName>
</protein>
<dbReference type="EMBL" id="BAABGR010000020">
    <property type="protein sequence ID" value="GAA4517094.1"/>
    <property type="molecule type" value="Genomic_DNA"/>
</dbReference>
<comment type="caution">
    <text evidence="1">The sequence shown here is derived from an EMBL/GenBank/DDBJ whole genome shotgun (WGS) entry which is preliminary data.</text>
</comment>
<reference evidence="2" key="1">
    <citation type="journal article" date="2019" name="Int. J. Syst. Evol. Microbiol.">
        <title>The Global Catalogue of Microorganisms (GCM) 10K type strain sequencing project: providing services to taxonomists for standard genome sequencing and annotation.</title>
        <authorList>
            <consortium name="The Broad Institute Genomics Platform"/>
            <consortium name="The Broad Institute Genome Sequencing Center for Infectious Disease"/>
            <person name="Wu L."/>
            <person name="Ma J."/>
        </authorList>
    </citation>
    <scope>NUCLEOTIDE SEQUENCE [LARGE SCALE GENOMIC DNA]</scope>
    <source>
        <strain evidence="2">JCM 17858</strain>
    </source>
</reference>
<evidence type="ECO:0000313" key="1">
    <source>
        <dbReference type="EMBL" id="GAA4517094.1"/>
    </source>
</evidence>
<dbReference type="Proteomes" id="UP001500394">
    <property type="component" value="Unassembled WGS sequence"/>
</dbReference>
<dbReference type="PROSITE" id="PS51257">
    <property type="entry name" value="PROKAR_LIPOPROTEIN"/>
    <property type="match status" value="1"/>
</dbReference>
<keyword evidence="2" id="KW-1185">Reference proteome</keyword>
<accession>A0ABP8R372</accession>
<name>A0ABP8R372_9SPHI</name>
<sequence>MNMVRLKNMQYFLFVALAGLIMISCEKKSSSNVVDEEDGGVKLQFVVSSVEEFAVEEAKTASVSRKASGVTTPQIESFEGFDAVAVSYDEDSDLKYEIADKRAATFNAGNKYRVVLYEVSGTNETYVGQYVLTSGDNTSTIPVNYNRTYKWYAISYNSSEVPAEVADPTSPSPTFNFANRDVLYASGQVTTSVLGNNPLGIKFRRLGSRIDVVFNAVGMSAWVLDQINVDLNVKQGVFNLKTGALVSSSNLTVNKANTDFTYVDASFQDIAAVSVYTVGNESLGTFTPSLKKFRVVQHNSLTTSDSDAYIFGNGSSVIGSWNFSIGTPVKAKYYPFTINLVQAPITIGGVRFARGNIYDTDNASSQASPVRNAANMRRYKLRKQNANVNNYWIGANYHYTDYFRFGDSRAGSAPPLLGSFFNTAADGLDPCNFLYPYDTWKTPTRNELAVLSSASGKTFTSNYMEVPGTGPANSPYPSNNLRLEKKGIFENLLASSPYIWNSGTHRYWSTTNEGVWIIIGNIDWYYYAEMGSNSYNVPAAYGGLGQWAQHNHYPIRCVRK</sequence>
<proteinExistence type="predicted"/>
<gene>
    <name evidence="1" type="ORF">GCM10023173_17210</name>
</gene>
<evidence type="ECO:0000313" key="2">
    <source>
        <dbReference type="Proteomes" id="UP001500394"/>
    </source>
</evidence>